<evidence type="ECO:0000313" key="1">
    <source>
        <dbReference type="EMBL" id="MEB3041631.1"/>
    </source>
</evidence>
<accession>A0ABU5YCE7</accession>
<evidence type="ECO:0008006" key="3">
    <source>
        <dbReference type="Google" id="ProtNLM"/>
    </source>
</evidence>
<sequence>METIFDYAPTEWELNALRFDSFSFMLKFGIELKEELTPESYKKHITKEFAFYDLACLFEERGDMDKAEQYWQQLPKAYKEYGLGYDCNFTAV</sequence>
<reference evidence="1 2" key="1">
    <citation type="submission" date="2023-12" db="EMBL/GenBank/DDBJ databases">
        <title>Genomic sequences of Capnocytophaga and Parvimonas strains.</title>
        <authorList>
            <person name="Watt R.M."/>
            <person name="Wang M."/>
            <person name="Yang T."/>
            <person name="Tong W.M."/>
        </authorList>
    </citation>
    <scope>NUCLEOTIDE SEQUENCE [LARGE SCALE GENOMIC DNA]</scope>
    <source>
        <strain evidence="1 2">CCUG 13156</strain>
    </source>
</reference>
<dbReference type="RefSeq" id="WP_323980172.1">
    <property type="nucleotide sequence ID" value="NZ_JAYKBV010000026.1"/>
</dbReference>
<proteinExistence type="predicted"/>
<dbReference type="Proteomes" id="UP001324270">
    <property type="component" value="Unassembled WGS sequence"/>
</dbReference>
<dbReference type="EMBL" id="JAYKBV010000026">
    <property type="protein sequence ID" value="MEB3041631.1"/>
    <property type="molecule type" value="Genomic_DNA"/>
</dbReference>
<keyword evidence="2" id="KW-1185">Reference proteome</keyword>
<comment type="caution">
    <text evidence="1">The sequence shown here is derived from an EMBL/GenBank/DDBJ whole genome shotgun (WGS) entry which is preliminary data.</text>
</comment>
<protein>
    <recommendedName>
        <fullName evidence="3">Tetratricopeptide repeat protein</fullName>
    </recommendedName>
</protein>
<evidence type="ECO:0000313" key="2">
    <source>
        <dbReference type="Proteomes" id="UP001324270"/>
    </source>
</evidence>
<gene>
    <name evidence="1" type="ORF">VJJ49_13190</name>
</gene>
<name>A0ABU5YCE7_9FLAO</name>
<organism evidence="1 2">
    <name type="scientific">Capnocytophaga gingivalis</name>
    <dbReference type="NCBI Taxonomy" id="1017"/>
    <lineage>
        <taxon>Bacteria</taxon>
        <taxon>Pseudomonadati</taxon>
        <taxon>Bacteroidota</taxon>
        <taxon>Flavobacteriia</taxon>
        <taxon>Flavobacteriales</taxon>
        <taxon>Flavobacteriaceae</taxon>
        <taxon>Capnocytophaga</taxon>
    </lineage>
</organism>